<dbReference type="GO" id="GO:0045490">
    <property type="term" value="P:pectin catabolic process"/>
    <property type="evidence" value="ECO:0007669"/>
    <property type="project" value="UniProtKB-UniPathway"/>
</dbReference>
<comment type="pathway">
    <text evidence="1">Glycan metabolism; pectin degradation; 2-dehydro-3-deoxy-D-gluconate from pectin: step 1/5.</text>
</comment>
<dbReference type="InterPro" id="IPR011050">
    <property type="entry name" value="Pectin_lyase_fold/virulence"/>
</dbReference>
<dbReference type="Gene3D" id="2.160.20.10">
    <property type="entry name" value="Single-stranded right-handed beta-helix, Pectin lyase-like"/>
    <property type="match status" value="1"/>
</dbReference>
<evidence type="ECO:0000256" key="1">
    <source>
        <dbReference type="ARBA" id="ARBA00005184"/>
    </source>
</evidence>
<dbReference type="UniPathway" id="UPA00545">
    <property type="reaction ID" value="UER00823"/>
</dbReference>
<dbReference type="Gramene" id="TVU37460">
    <property type="protein sequence ID" value="TVU37460"/>
    <property type="gene ID" value="EJB05_10776"/>
</dbReference>
<keyword evidence="8" id="KW-1185">Reference proteome</keyword>
<gene>
    <name evidence="7" type="ORF">EJB05_10776</name>
</gene>
<evidence type="ECO:0000256" key="5">
    <source>
        <dbReference type="ARBA" id="ARBA00023085"/>
    </source>
</evidence>
<comment type="caution">
    <text evidence="7">The sequence shown here is derived from an EMBL/GenBank/DDBJ whole genome shotgun (WGS) entry which is preliminary data.</text>
</comment>
<sequence>MPPDGQQPGWVTAHVRQQRSSPGGLVFKGCTLEGTGRQFLGRAWNRYATVVFYATIMRDVVVPEGCGKPGTPVTTWEMSRLRKTVVQGRDPTSKTRIAAPVSPPLVLATSPEIISILRSS</sequence>
<dbReference type="InterPro" id="IPR000070">
    <property type="entry name" value="Pectinesterase_cat"/>
</dbReference>
<dbReference type="Pfam" id="PF01095">
    <property type="entry name" value="Pectinesterase"/>
    <property type="match status" value="1"/>
</dbReference>
<evidence type="ECO:0000256" key="3">
    <source>
        <dbReference type="ARBA" id="ARBA00013229"/>
    </source>
</evidence>
<dbReference type="EMBL" id="RWGY01000007">
    <property type="protein sequence ID" value="TVU37460.1"/>
    <property type="molecule type" value="Genomic_DNA"/>
</dbReference>
<accession>A0A5J9VQT9</accession>
<dbReference type="GO" id="GO:0030599">
    <property type="term" value="F:pectinesterase activity"/>
    <property type="evidence" value="ECO:0007669"/>
    <property type="project" value="UniProtKB-EC"/>
</dbReference>
<dbReference type="EC" id="3.1.1.11" evidence="3"/>
<proteinExistence type="inferred from homology"/>
<dbReference type="AlphaFoldDB" id="A0A5J9VQT9"/>
<keyword evidence="4" id="KW-0378">Hydrolase</keyword>
<evidence type="ECO:0000313" key="8">
    <source>
        <dbReference type="Proteomes" id="UP000324897"/>
    </source>
</evidence>
<feature type="non-terminal residue" evidence="7">
    <location>
        <position position="1"/>
    </location>
</feature>
<dbReference type="GO" id="GO:0042545">
    <property type="term" value="P:cell wall modification"/>
    <property type="evidence" value="ECO:0007669"/>
    <property type="project" value="InterPro"/>
</dbReference>
<evidence type="ECO:0000259" key="6">
    <source>
        <dbReference type="Pfam" id="PF01095"/>
    </source>
</evidence>
<feature type="domain" description="Pectinesterase catalytic" evidence="6">
    <location>
        <begin position="3"/>
        <end position="66"/>
    </location>
</feature>
<dbReference type="InterPro" id="IPR012334">
    <property type="entry name" value="Pectin_lyas_fold"/>
</dbReference>
<protein>
    <recommendedName>
        <fullName evidence="3">pectinesterase</fullName>
        <ecNumber evidence="3">3.1.1.11</ecNumber>
    </recommendedName>
</protein>
<comment type="similarity">
    <text evidence="2">Belongs to the pectinesterase family.</text>
</comment>
<dbReference type="SUPFAM" id="SSF51126">
    <property type="entry name" value="Pectin lyase-like"/>
    <property type="match status" value="1"/>
</dbReference>
<evidence type="ECO:0000256" key="2">
    <source>
        <dbReference type="ARBA" id="ARBA00008891"/>
    </source>
</evidence>
<dbReference type="OrthoDB" id="2019149at2759"/>
<keyword evidence="5" id="KW-0063">Aspartyl esterase</keyword>
<evidence type="ECO:0000313" key="7">
    <source>
        <dbReference type="EMBL" id="TVU37460.1"/>
    </source>
</evidence>
<organism evidence="7 8">
    <name type="scientific">Eragrostis curvula</name>
    <name type="common">weeping love grass</name>
    <dbReference type="NCBI Taxonomy" id="38414"/>
    <lineage>
        <taxon>Eukaryota</taxon>
        <taxon>Viridiplantae</taxon>
        <taxon>Streptophyta</taxon>
        <taxon>Embryophyta</taxon>
        <taxon>Tracheophyta</taxon>
        <taxon>Spermatophyta</taxon>
        <taxon>Magnoliopsida</taxon>
        <taxon>Liliopsida</taxon>
        <taxon>Poales</taxon>
        <taxon>Poaceae</taxon>
        <taxon>PACMAD clade</taxon>
        <taxon>Chloridoideae</taxon>
        <taxon>Eragrostideae</taxon>
        <taxon>Eragrostidinae</taxon>
        <taxon>Eragrostis</taxon>
    </lineage>
</organism>
<evidence type="ECO:0000256" key="4">
    <source>
        <dbReference type="ARBA" id="ARBA00022801"/>
    </source>
</evidence>
<dbReference type="Proteomes" id="UP000324897">
    <property type="component" value="Chromosome 4"/>
</dbReference>
<reference evidence="7 8" key="1">
    <citation type="journal article" date="2019" name="Sci. Rep.">
        <title>A high-quality genome of Eragrostis curvula grass provides insights into Poaceae evolution and supports new strategies to enhance forage quality.</title>
        <authorList>
            <person name="Carballo J."/>
            <person name="Santos B.A.C.M."/>
            <person name="Zappacosta D."/>
            <person name="Garbus I."/>
            <person name="Selva J.P."/>
            <person name="Gallo C.A."/>
            <person name="Diaz A."/>
            <person name="Albertini E."/>
            <person name="Caccamo M."/>
            <person name="Echenique V."/>
        </authorList>
    </citation>
    <scope>NUCLEOTIDE SEQUENCE [LARGE SCALE GENOMIC DNA]</scope>
    <source>
        <strain evidence="8">cv. Victoria</strain>
        <tissue evidence="7">Leaf</tissue>
    </source>
</reference>
<name>A0A5J9VQT9_9POAL</name>
<dbReference type="PANTHER" id="PTHR31321:SF131">
    <property type="entry name" value="OS07G0655600 PROTEIN"/>
    <property type="match status" value="1"/>
</dbReference>
<dbReference type="PANTHER" id="PTHR31321">
    <property type="entry name" value="ACYL-COA THIOESTER HYDROLASE YBHC-RELATED"/>
    <property type="match status" value="1"/>
</dbReference>